<dbReference type="FunFam" id="3.30.1330.40:FF:000001">
    <property type="entry name" value="L-PSP family endoribonuclease"/>
    <property type="match status" value="1"/>
</dbReference>
<dbReference type="PANTHER" id="PTHR11803">
    <property type="entry name" value="2-IMINOBUTANOATE/2-IMINOPROPANOATE DEAMINASE RIDA"/>
    <property type="match status" value="1"/>
</dbReference>
<name>A0A8H7SRZ7_9FUNG</name>
<dbReference type="CDD" id="cd00448">
    <property type="entry name" value="YjgF_YER057c_UK114_family"/>
    <property type="match status" value="1"/>
</dbReference>
<gene>
    <name evidence="2" type="ORF">INT48_001578</name>
</gene>
<sequence>NLKYGVFSPTDTDSAPAALGPYSQAVKANGLVYTSGQIPILATTGEIVEGGIQEQTKQVLINLTEVLKAAGSDLEKVVKTTVFLKDMNDFVAMNEVYATFFSTHQPARSTVQVARLPKDVSVEIECVALTN</sequence>
<dbReference type="Proteomes" id="UP000613177">
    <property type="component" value="Unassembled WGS sequence"/>
</dbReference>
<dbReference type="InterPro" id="IPR019897">
    <property type="entry name" value="RidA_CS"/>
</dbReference>
<comment type="caution">
    <text evidence="2">The sequence shown here is derived from an EMBL/GenBank/DDBJ whole genome shotgun (WGS) entry which is preliminary data.</text>
</comment>
<dbReference type="InterPro" id="IPR006056">
    <property type="entry name" value="RidA"/>
</dbReference>
<evidence type="ECO:0000256" key="1">
    <source>
        <dbReference type="ARBA" id="ARBA00010552"/>
    </source>
</evidence>
<reference evidence="2" key="1">
    <citation type="submission" date="2021-01" db="EMBL/GenBank/DDBJ databases">
        <title>Metabolic potential, ecology and presence of endohyphal bacteria is reflected in genomic diversity of Mucoromycotina.</title>
        <authorList>
            <person name="Muszewska A."/>
            <person name="Okrasinska A."/>
            <person name="Steczkiewicz K."/>
            <person name="Drgas O."/>
            <person name="Orlowska M."/>
            <person name="Perlinska-Lenart U."/>
            <person name="Aleksandrzak-Piekarczyk T."/>
            <person name="Szatraj K."/>
            <person name="Zielenkiewicz U."/>
            <person name="Pilsyk S."/>
            <person name="Malc E."/>
            <person name="Mieczkowski P."/>
            <person name="Kruszewska J.S."/>
            <person name="Biernat P."/>
            <person name="Pawlowska J."/>
        </authorList>
    </citation>
    <scope>NUCLEOTIDE SEQUENCE</scope>
    <source>
        <strain evidence="2">WA0000018081</strain>
    </source>
</reference>
<dbReference type="AlphaFoldDB" id="A0A8H7SRZ7"/>
<keyword evidence="3" id="KW-1185">Reference proteome</keyword>
<dbReference type="PROSITE" id="PS01094">
    <property type="entry name" value="UPF0076"/>
    <property type="match status" value="1"/>
</dbReference>
<dbReference type="InterPro" id="IPR006175">
    <property type="entry name" value="YjgF/YER057c/UK114"/>
</dbReference>
<organism evidence="2 3">
    <name type="scientific">Thamnidium elegans</name>
    <dbReference type="NCBI Taxonomy" id="101142"/>
    <lineage>
        <taxon>Eukaryota</taxon>
        <taxon>Fungi</taxon>
        <taxon>Fungi incertae sedis</taxon>
        <taxon>Mucoromycota</taxon>
        <taxon>Mucoromycotina</taxon>
        <taxon>Mucoromycetes</taxon>
        <taxon>Mucorales</taxon>
        <taxon>Mucorineae</taxon>
        <taxon>Mucoraceae</taxon>
        <taxon>Thamnidium</taxon>
    </lineage>
</organism>
<dbReference type="NCBIfam" id="TIGR00004">
    <property type="entry name" value="Rid family detoxifying hydrolase"/>
    <property type="match status" value="1"/>
</dbReference>
<protein>
    <submittedName>
        <fullName evidence="2">Uncharacterized protein</fullName>
    </submittedName>
</protein>
<proteinExistence type="inferred from homology"/>
<accession>A0A8H7SRZ7</accession>
<evidence type="ECO:0000313" key="2">
    <source>
        <dbReference type="EMBL" id="KAG2233266.1"/>
    </source>
</evidence>
<dbReference type="GO" id="GO:0005829">
    <property type="term" value="C:cytosol"/>
    <property type="evidence" value="ECO:0007669"/>
    <property type="project" value="TreeGrafter"/>
</dbReference>
<dbReference type="GO" id="GO:0005739">
    <property type="term" value="C:mitochondrion"/>
    <property type="evidence" value="ECO:0007669"/>
    <property type="project" value="TreeGrafter"/>
</dbReference>
<dbReference type="GO" id="GO:0019239">
    <property type="term" value="F:deaminase activity"/>
    <property type="evidence" value="ECO:0007669"/>
    <property type="project" value="TreeGrafter"/>
</dbReference>
<dbReference type="Pfam" id="PF01042">
    <property type="entry name" value="Ribonuc_L-PSP"/>
    <property type="match status" value="1"/>
</dbReference>
<dbReference type="InterPro" id="IPR035959">
    <property type="entry name" value="RutC-like_sf"/>
</dbReference>
<evidence type="ECO:0000313" key="3">
    <source>
        <dbReference type="Proteomes" id="UP000613177"/>
    </source>
</evidence>
<dbReference type="SUPFAM" id="SSF55298">
    <property type="entry name" value="YjgF-like"/>
    <property type="match status" value="1"/>
</dbReference>
<dbReference type="PANTHER" id="PTHR11803:SF58">
    <property type="entry name" value="PROTEIN HMF1-RELATED"/>
    <property type="match status" value="1"/>
</dbReference>
<dbReference type="EMBL" id="JAEPRE010000084">
    <property type="protein sequence ID" value="KAG2233266.1"/>
    <property type="molecule type" value="Genomic_DNA"/>
</dbReference>
<comment type="similarity">
    <text evidence="1">Belongs to the RutC family.</text>
</comment>
<feature type="non-terminal residue" evidence="2">
    <location>
        <position position="1"/>
    </location>
</feature>
<dbReference type="Gene3D" id="3.30.1330.40">
    <property type="entry name" value="RutC-like"/>
    <property type="match status" value="1"/>
</dbReference>